<dbReference type="EMBL" id="JAFNEN010000124">
    <property type="protein sequence ID" value="KAG8193329.1"/>
    <property type="molecule type" value="Genomic_DNA"/>
</dbReference>
<gene>
    <name evidence="1" type="ORF">JTE90_022959</name>
</gene>
<organism evidence="1 2">
    <name type="scientific">Oedothorax gibbosus</name>
    <dbReference type="NCBI Taxonomy" id="931172"/>
    <lineage>
        <taxon>Eukaryota</taxon>
        <taxon>Metazoa</taxon>
        <taxon>Ecdysozoa</taxon>
        <taxon>Arthropoda</taxon>
        <taxon>Chelicerata</taxon>
        <taxon>Arachnida</taxon>
        <taxon>Araneae</taxon>
        <taxon>Araneomorphae</taxon>
        <taxon>Entelegynae</taxon>
        <taxon>Araneoidea</taxon>
        <taxon>Linyphiidae</taxon>
        <taxon>Erigoninae</taxon>
        <taxon>Oedothorax</taxon>
    </lineage>
</organism>
<name>A0AAV6VBH7_9ARAC</name>
<sequence length="87" mass="9830">MERDVKNGQKHFAEGRNVKMACSGETELFSLFKIPPLSTYSPQLLSKFTPINQTKVHLFCWLMWSDCPAESIPSKEVRVEGDGKGAR</sequence>
<accession>A0AAV6VBH7</accession>
<keyword evidence="2" id="KW-1185">Reference proteome</keyword>
<dbReference type="AlphaFoldDB" id="A0AAV6VBH7"/>
<evidence type="ECO:0000313" key="2">
    <source>
        <dbReference type="Proteomes" id="UP000827092"/>
    </source>
</evidence>
<reference evidence="1 2" key="1">
    <citation type="journal article" date="2022" name="Nat. Ecol. Evol.">
        <title>A masculinizing supergene underlies an exaggerated male reproductive morph in a spider.</title>
        <authorList>
            <person name="Hendrickx F."/>
            <person name="De Corte Z."/>
            <person name="Sonet G."/>
            <person name="Van Belleghem S.M."/>
            <person name="Kostlbacher S."/>
            <person name="Vangestel C."/>
        </authorList>
    </citation>
    <scope>NUCLEOTIDE SEQUENCE [LARGE SCALE GENOMIC DNA]</scope>
    <source>
        <strain evidence="1">W744_W776</strain>
    </source>
</reference>
<proteinExistence type="predicted"/>
<dbReference type="Proteomes" id="UP000827092">
    <property type="component" value="Unassembled WGS sequence"/>
</dbReference>
<comment type="caution">
    <text evidence="1">The sequence shown here is derived from an EMBL/GenBank/DDBJ whole genome shotgun (WGS) entry which is preliminary data.</text>
</comment>
<evidence type="ECO:0000313" key="1">
    <source>
        <dbReference type="EMBL" id="KAG8193329.1"/>
    </source>
</evidence>
<protein>
    <submittedName>
        <fullName evidence="1">Uncharacterized protein</fullName>
    </submittedName>
</protein>